<proteinExistence type="predicted"/>
<dbReference type="RefSeq" id="WP_058118570.1">
    <property type="nucleotide sequence ID" value="NZ_CALICV010000011.1"/>
</dbReference>
<keyword evidence="1 3" id="KW-0413">Isomerase</keyword>
<dbReference type="KEGG" id="ibu:IB211_03163c"/>
<dbReference type="GO" id="GO:0005996">
    <property type="term" value="P:monosaccharide metabolic process"/>
    <property type="evidence" value="ECO:0007669"/>
    <property type="project" value="InterPro"/>
</dbReference>
<keyword evidence="2" id="KW-0119">Carbohydrate metabolism</keyword>
<dbReference type="PANTHER" id="PTHR36120">
    <property type="entry name" value="FUCOSE ISOMERASE"/>
    <property type="match status" value="1"/>
</dbReference>
<dbReference type="GO" id="GO:0005737">
    <property type="term" value="C:cytoplasm"/>
    <property type="evidence" value="ECO:0007669"/>
    <property type="project" value="InterPro"/>
</dbReference>
<dbReference type="Proteomes" id="UP000064844">
    <property type="component" value="Chromosome"/>
</dbReference>
<dbReference type="Gene3D" id="3.40.50.1070">
    <property type="match status" value="1"/>
</dbReference>
<organism evidence="3 4">
    <name type="scientific">Intestinimonas butyriciproducens</name>
    <dbReference type="NCBI Taxonomy" id="1297617"/>
    <lineage>
        <taxon>Bacteria</taxon>
        <taxon>Bacillati</taxon>
        <taxon>Bacillota</taxon>
        <taxon>Clostridia</taxon>
        <taxon>Eubacteriales</taxon>
        <taxon>Intestinimonas</taxon>
    </lineage>
</organism>
<dbReference type="EMBL" id="CP011307">
    <property type="protein sequence ID" value="ALP95554.1"/>
    <property type="molecule type" value="Genomic_DNA"/>
</dbReference>
<sequence>MNRKPRLGLVGVASHDESGGQRADSFLAEAKEAMEKAGIDAYIAPTMVWTPAEALQAAEELNEAGIDAVAVVHITWIMDSLSYLLLNKVKVPAALWAVPYTETFSLACVQHMGATLKMQGIPYVPVYGHPQDAELVEQLRRVAEAGYLLSQIREMNVALMGPRQTWRVAGPQDMSMEEWEFSRKFGTTIVHLEMDEILDRVAKISDEDARRCLKELDGRTGKAVAPPENMLYAAKVYQAVKDVIQTNRLEGVAAECYPKFDGLTNLTASWLADEGVVVETEGDIAHVVLRVAINLCAGPGVSLLGEAGSFDREENVIAVSHGGSSGASVTEDISKVQVSPSGEIGTYVGTPVKAMPVVTVANLTGQKGCYKMLIARAETVPVEDEEWDSAGRRLLVKLRFERDADQAVRIFLEEGIDHHLVIREGDYTKTLSLLCDFLGVEKIFL</sequence>
<reference evidence="4" key="2">
    <citation type="submission" date="2015-04" db="EMBL/GenBank/DDBJ databases">
        <title>A butyrogenic pathway from the amino acid lysine in a human gut commensal.</title>
        <authorList>
            <person name="de Vos W.M."/>
            <person name="Bui N.T.P."/>
            <person name="Plugge C.M."/>
            <person name="Ritari J."/>
        </authorList>
    </citation>
    <scope>NUCLEOTIDE SEQUENCE [LARGE SCALE GENOMIC DNA]</scope>
    <source>
        <strain evidence="4">AF211</strain>
    </source>
</reference>
<dbReference type="InterPro" id="IPR038391">
    <property type="entry name" value="Fucose_iso_dom1_sf"/>
</dbReference>
<dbReference type="STRING" id="1297617.IB211_03163c"/>
<dbReference type="AlphaFoldDB" id="A0A0S2W8H5"/>
<name>A0A0S2W8H5_9FIRM</name>
<protein>
    <submittedName>
        <fullName evidence="3">L-fucose isomerase protein</fullName>
    </submittedName>
</protein>
<dbReference type="InterPro" id="IPR009015">
    <property type="entry name" value="Fucose_isomerase_N/cen_sf"/>
</dbReference>
<dbReference type="GO" id="GO:0016861">
    <property type="term" value="F:intramolecular oxidoreductase activity, interconverting aldoses and ketoses"/>
    <property type="evidence" value="ECO:0007669"/>
    <property type="project" value="InterPro"/>
</dbReference>
<evidence type="ECO:0000256" key="2">
    <source>
        <dbReference type="ARBA" id="ARBA00023277"/>
    </source>
</evidence>
<dbReference type="PANTHER" id="PTHR36120:SF1">
    <property type="entry name" value="L-FUCOSE ISOMERASE C-TERMINAL DOMAIN-CONTAINING PROTEIN"/>
    <property type="match status" value="1"/>
</dbReference>
<gene>
    <name evidence="3" type="ORF">IB211_03163c</name>
</gene>
<evidence type="ECO:0000313" key="4">
    <source>
        <dbReference type="Proteomes" id="UP000064844"/>
    </source>
</evidence>
<reference evidence="3 4" key="1">
    <citation type="journal article" date="2015" name="Nat. Commun.">
        <title>Production of butyrate from lysine and the Amadori product fructoselysine by a human gut commensal.</title>
        <authorList>
            <person name="Bui T.P."/>
            <person name="Ritari J."/>
            <person name="Boeren S."/>
            <person name="de Waard P."/>
            <person name="Plugge C.M."/>
            <person name="de Vos W.M."/>
        </authorList>
    </citation>
    <scope>NUCLEOTIDE SEQUENCE [LARGE SCALE GENOMIC DNA]</scope>
    <source>
        <strain evidence="3 4">AF211</strain>
    </source>
</reference>
<keyword evidence="4" id="KW-1185">Reference proteome</keyword>
<accession>A0A0S2W8H5</accession>
<evidence type="ECO:0000313" key="3">
    <source>
        <dbReference type="EMBL" id="ALP95554.1"/>
    </source>
</evidence>
<dbReference type="SUPFAM" id="SSF53743">
    <property type="entry name" value="FucI/AraA N-terminal and middle domains"/>
    <property type="match status" value="1"/>
</dbReference>
<evidence type="ECO:0000256" key="1">
    <source>
        <dbReference type="ARBA" id="ARBA00023235"/>
    </source>
</evidence>